<dbReference type="Pfam" id="PF12307">
    <property type="entry name" value="DUF3631"/>
    <property type="match status" value="1"/>
</dbReference>
<proteinExistence type="predicted"/>
<dbReference type="EMBL" id="JACKTY010000004">
    <property type="protein sequence ID" value="MCV7224537.1"/>
    <property type="molecule type" value="Genomic_DNA"/>
</dbReference>
<evidence type="ECO:0000256" key="1">
    <source>
        <dbReference type="SAM" id="MobiDB-lite"/>
    </source>
</evidence>
<protein>
    <submittedName>
        <fullName evidence="3">DUF3631 domain-containing protein</fullName>
    </submittedName>
</protein>
<keyword evidence="4" id="KW-1185">Reference proteome</keyword>
<feature type="compositionally biased region" description="Low complexity" evidence="1">
    <location>
        <begin position="453"/>
        <end position="462"/>
    </location>
</feature>
<gene>
    <name evidence="3" type="ORF">H7J73_00555</name>
</gene>
<evidence type="ECO:0000313" key="3">
    <source>
        <dbReference type="EMBL" id="MCV7224537.1"/>
    </source>
</evidence>
<feature type="domain" description="DUF3631" evidence="2">
    <location>
        <begin position="188"/>
        <end position="360"/>
    </location>
</feature>
<name>A0ABT3C4Z9_9MYCO</name>
<reference evidence="3 4" key="1">
    <citation type="journal article" date="2022" name="BMC Genomics">
        <title>Comparative genome analysis of mycobacteria focusing on tRNA and non-coding RNA.</title>
        <authorList>
            <person name="Behra P.R.K."/>
            <person name="Pettersson B.M.F."/>
            <person name="Ramesh M."/>
            <person name="Das S."/>
            <person name="Dasgupta S."/>
            <person name="Kirsebom L.A."/>
        </authorList>
    </citation>
    <scope>NUCLEOTIDE SEQUENCE [LARGE SCALE GENOMIC DNA]</scope>
    <source>
        <strain evidence="3 4">DSM 44078</strain>
    </source>
</reference>
<evidence type="ECO:0000313" key="4">
    <source>
        <dbReference type="Proteomes" id="UP001526201"/>
    </source>
</evidence>
<dbReference type="Proteomes" id="UP001526201">
    <property type="component" value="Unassembled WGS sequence"/>
</dbReference>
<comment type="caution">
    <text evidence="3">The sequence shown here is derived from an EMBL/GenBank/DDBJ whole genome shotgun (WGS) entry which is preliminary data.</text>
</comment>
<sequence length="462" mass="51135">MMSEMAPSPAADGNDGDMAGFDLLDDVRDAIRRFCVLPGEHELVAVVLWCALSHLLTNFDYAPRLVIRSAEKRSGKSRLLEIVDALVYSPLRAVNGSLAFVFRSLDKDPPPTLLLDEADTIFGSKGVADKNEELRGLLNAGFQRGLDFGRVVGTDLTTQQFPTFAMAALAGIGKMPETIEDRAVVVVMKRRRDSETVHPYRLRRDRPMLQELRDRLAEWADSVRDRAGATYPELPVDDRAADLWEPLVSIADLAGGAWPQLARSAAIAMVTSAAEDDTARSPKLQLLADIRLVFGTPFMKSEELCAKLCALSESPWEQLELSPTRLGVRLREYSIKTRHTEDKRERGYYLDDFTDAFARYLPPEKVSEGVHVVHDVSGRERKADNMMELWPDTAKQTPNHSASTEPTPDTSDTLGRPLKEGGTSPSPAVMPKRRQAGATATANLPKRQRSRTRGGQSSRPGR</sequence>
<organism evidence="3 4">
    <name type="scientific">Mycolicibacterium komossense</name>
    <dbReference type="NCBI Taxonomy" id="1779"/>
    <lineage>
        <taxon>Bacteria</taxon>
        <taxon>Bacillati</taxon>
        <taxon>Actinomycetota</taxon>
        <taxon>Actinomycetes</taxon>
        <taxon>Mycobacteriales</taxon>
        <taxon>Mycobacteriaceae</taxon>
        <taxon>Mycolicibacterium</taxon>
    </lineage>
</organism>
<feature type="compositionally biased region" description="Polar residues" evidence="1">
    <location>
        <begin position="394"/>
        <end position="413"/>
    </location>
</feature>
<evidence type="ECO:0000259" key="2">
    <source>
        <dbReference type="Pfam" id="PF12307"/>
    </source>
</evidence>
<feature type="region of interest" description="Disordered" evidence="1">
    <location>
        <begin position="393"/>
        <end position="462"/>
    </location>
</feature>
<dbReference type="InterPro" id="IPR022081">
    <property type="entry name" value="DUF3631"/>
</dbReference>
<accession>A0ABT3C4Z9</accession>